<name>A0A7J9GFP5_9ROSI</name>
<dbReference type="OrthoDB" id="1002026at2759"/>
<accession>A0A7J9GFP5</accession>
<comment type="caution">
    <text evidence="1">The sequence shown here is derived from an EMBL/GenBank/DDBJ whole genome shotgun (WGS) entry which is preliminary data.</text>
</comment>
<gene>
    <name evidence="1" type="ORF">Gohar_007164</name>
</gene>
<evidence type="ECO:0000313" key="2">
    <source>
        <dbReference type="Proteomes" id="UP000593560"/>
    </source>
</evidence>
<protein>
    <submittedName>
        <fullName evidence="1">Uncharacterized protein</fullName>
    </submittedName>
</protein>
<sequence>MDLQTRQTRKVLMVVHWVPSKWMLLGKTLDGHLSLFMYLKMLKTIGVAMFLRVPLLKLSGMPSLLNTRRSTERKL</sequence>
<dbReference type="Proteomes" id="UP000593560">
    <property type="component" value="Unassembled WGS sequence"/>
</dbReference>
<proteinExistence type="predicted"/>
<organism evidence="1 2">
    <name type="scientific">Gossypium harknessii</name>
    <dbReference type="NCBI Taxonomy" id="34285"/>
    <lineage>
        <taxon>Eukaryota</taxon>
        <taxon>Viridiplantae</taxon>
        <taxon>Streptophyta</taxon>
        <taxon>Embryophyta</taxon>
        <taxon>Tracheophyta</taxon>
        <taxon>Spermatophyta</taxon>
        <taxon>Magnoliopsida</taxon>
        <taxon>eudicotyledons</taxon>
        <taxon>Gunneridae</taxon>
        <taxon>Pentapetalae</taxon>
        <taxon>rosids</taxon>
        <taxon>malvids</taxon>
        <taxon>Malvales</taxon>
        <taxon>Malvaceae</taxon>
        <taxon>Malvoideae</taxon>
        <taxon>Gossypium</taxon>
    </lineage>
</organism>
<dbReference type="EMBL" id="JABFAD010000004">
    <property type="protein sequence ID" value="MBA0796392.1"/>
    <property type="molecule type" value="Genomic_DNA"/>
</dbReference>
<keyword evidence="2" id="KW-1185">Reference proteome</keyword>
<reference evidence="1 2" key="1">
    <citation type="journal article" date="2019" name="Genome Biol. Evol.">
        <title>Insights into the evolution of the New World diploid cottons (Gossypium, subgenus Houzingenia) based on genome sequencing.</title>
        <authorList>
            <person name="Grover C.E."/>
            <person name="Arick M.A. 2nd"/>
            <person name="Thrash A."/>
            <person name="Conover J.L."/>
            <person name="Sanders W.S."/>
            <person name="Peterson D.G."/>
            <person name="Frelichowski J.E."/>
            <person name="Scheffler J.A."/>
            <person name="Scheffler B.E."/>
            <person name="Wendel J.F."/>
        </authorList>
    </citation>
    <scope>NUCLEOTIDE SEQUENCE [LARGE SCALE GENOMIC DNA]</scope>
    <source>
        <strain evidence="1">0</strain>
        <tissue evidence="1">Leaf</tissue>
    </source>
</reference>
<evidence type="ECO:0000313" key="1">
    <source>
        <dbReference type="EMBL" id="MBA0796392.1"/>
    </source>
</evidence>
<dbReference type="AlphaFoldDB" id="A0A7J9GFP5"/>